<keyword evidence="3" id="KW-1185">Reference proteome</keyword>
<reference evidence="2 3" key="1">
    <citation type="journal article" date="2006" name="J. Bacteriol.">
        <title>The genome sequence of the obligately chemolithoautotrophic, facultatively anaerobic bacterium Thiobacillus denitrificans.</title>
        <authorList>
            <person name="Beller H.R."/>
            <person name="Chain P.S."/>
            <person name="Letain T.E."/>
            <person name="Chakicherla A."/>
            <person name="Larimer F.W."/>
            <person name="Richardson P.M."/>
            <person name="Coleman M.A."/>
            <person name="Wood A.P."/>
            <person name="Kelly D.P."/>
        </authorList>
    </citation>
    <scope>NUCLEOTIDE SEQUENCE [LARGE SCALE GENOMIC DNA]</scope>
    <source>
        <strain evidence="2 3">ATCC 25259</strain>
    </source>
</reference>
<feature type="chain" id="PRO_5004228799" evidence="1">
    <location>
        <begin position="29"/>
        <end position="167"/>
    </location>
</feature>
<dbReference type="RefSeq" id="WP_011312471.1">
    <property type="nucleotide sequence ID" value="NC_007404.1"/>
</dbReference>
<evidence type="ECO:0000313" key="2">
    <source>
        <dbReference type="EMBL" id="AAZ97912.1"/>
    </source>
</evidence>
<name>Q3SHH4_THIDA</name>
<feature type="signal peptide" evidence="1">
    <location>
        <begin position="1"/>
        <end position="28"/>
    </location>
</feature>
<protein>
    <submittedName>
        <fullName evidence="2">Uncharacterized protein</fullName>
    </submittedName>
</protein>
<gene>
    <name evidence="2" type="ordered locus">Tbd_1959</name>
</gene>
<evidence type="ECO:0000313" key="3">
    <source>
        <dbReference type="Proteomes" id="UP000008291"/>
    </source>
</evidence>
<dbReference type="Gene3D" id="2.40.160.20">
    <property type="match status" value="1"/>
</dbReference>
<organism evidence="2 3">
    <name type="scientific">Thiobacillus denitrificans (strain ATCC 25259 / T1)</name>
    <dbReference type="NCBI Taxonomy" id="292415"/>
    <lineage>
        <taxon>Bacteria</taxon>
        <taxon>Pseudomonadati</taxon>
        <taxon>Pseudomonadota</taxon>
        <taxon>Betaproteobacteria</taxon>
        <taxon>Nitrosomonadales</taxon>
        <taxon>Thiobacillaceae</taxon>
        <taxon>Thiobacillus</taxon>
    </lineage>
</organism>
<dbReference type="KEGG" id="tbd:Tbd_1959"/>
<dbReference type="STRING" id="292415.Tbd_1959"/>
<dbReference type="Proteomes" id="UP000008291">
    <property type="component" value="Chromosome"/>
</dbReference>
<proteinExistence type="predicted"/>
<dbReference type="AlphaFoldDB" id="Q3SHH4"/>
<dbReference type="EMBL" id="CP000116">
    <property type="protein sequence ID" value="AAZ97912.1"/>
    <property type="molecule type" value="Genomic_DNA"/>
</dbReference>
<accession>Q3SHH4</accession>
<evidence type="ECO:0000256" key="1">
    <source>
        <dbReference type="SAM" id="SignalP"/>
    </source>
</evidence>
<dbReference type="OrthoDB" id="8795014at2"/>
<sequence>MPKQSTCRIVRTVALTLGMACAVPTASAEWGVNLYGLSYHWERDTAEENDWDNEFNPGLGLRYTFGEWLNASAFADAGAYYDSGRNTAVYGAAGLLWPLDREGRFNLGAALTAFHSDTYNNGDAFIAPIPLLAVRFDHVTVNFTHFPKVSDFNSVNTTAMFVTIPIR</sequence>
<keyword evidence="1" id="KW-0732">Signal</keyword>
<dbReference type="HOGENOM" id="CLU_1593800_0_0_4"/>